<evidence type="ECO:0000256" key="1">
    <source>
        <dbReference type="ARBA" id="ARBA00001966"/>
    </source>
</evidence>
<dbReference type="SFLD" id="SFLDG01067">
    <property type="entry name" value="SPASM/twitch_domain_containing"/>
    <property type="match status" value="1"/>
</dbReference>
<name>A0ABZ1NXC7_STRVL</name>
<evidence type="ECO:0000259" key="8">
    <source>
        <dbReference type="PROSITE" id="PS51918"/>
    </source>
</evidence>
<dbReference type="RefSeq" id="WP_328341594.1">
    <property type="nucleotide sequence ID" value="NZ_CP107906.1"/>
</dbReference>
<feature type="domain" description="Radical SAM core" evidence="8">
    <location>
        <begin position="9"/>
        <end position="244"/>
    </location>
</feature>
<dbReference type="SFLD" id="SFLDF00285">
    <property type="entry name" value="anaerobic_Ser-type_sulfatase-m"/>
    <property type="match status" value="1"/>
</dbReference>
<dbReference type="Pfam" id="PF13186">
    <property type="entry name" value="SPASM"/>
    <property type="match status" value="1"/>
</dbReference>
<dbReference type="NCBIfam" id="TIGR04085">
    <property type="entry name" value="rSAM_more_4Fe4S"/>
    <property type="match status" value="1"/>
</dbReference>
<organism evidence="9 10">
    <name type="scientific">Streptomyces violaceus</name>
    <name type="common">Streptomyces venezuelae</name>
    <dbReference type="NCBI Taxonomy" id="1936"/>
    <lineage>
        <taxon>Bacteria</taxon>
        <taxon>Bacillati</taxon>
        <taxon>Actinomycetota</taxon>
        <taxon>Actinomycetes</taxon>
        <taxon>Kitasatosporales</taxon>
        <taxon>Streptomycetaceae</taxon>
        <taxon>Streptomyces</taxon>
    </lineage>
</organism>
<accession>A0ABZ1NXC7</accession>
<dbReference type="Proteomes" id="UP001341259">
    <property type="component" value="Chromosome"/>
</dbReference>
<dbReference type="SFLD" id="SFLDG01386">
    <property type="entry name" value="main_SPASM_domain-containing"/>
    <property type="match status" value="1"/>
</dbReference>
<dbReference type="PANTHER" id="PTHR43273:SF3">
    <property type="entry name" value="ANAEROBIC SULFATASE-MATURATING ENZYME HOMOLOG ASLB-RELATED"/>
    <property type="match status" value="1"/>
</dbReference>
<dbReference type="InterPro" id="IPR058240">
    <property type="entry name" value="rSAM_sf"/>
</dbReference>
<reference evidence="9 10" key="1">
    <citation type="submission" date="2022-10" db="EMBL/GenBank/DDBJ databases">
        <title>The complete genomes of actinobacterial strains from the NBC collection.</title>
        <authorList>
            <person name="Joergensen T.S."/>
            <person name="Alvarez Arevalo M."/>
            <person name="Sterndorff E.B."/>
            <person name="Faurdal D."/>
            <person name="Vuksanovic O."/>
            <person name="Mourched A.-S."/>
            <person name="Charusanti P."/>
            <person name="Shaw S."/>
            <person name="Blin K."/>
            <person name="Weber T."/>
        </authorList>
    </citation>
    <scope>NUCLEOTIDE SEQUENCE [LARGE SCALE GENOMIC DNA]</scope>
    <source>
        <strain evidence="9 10">NBC_00456</strain>
    </source>
</reference>
<dbReference type="PROSITE" id="PS51918">
    <property type="entry name" value="RADICAL_SAM"/>
    <property type="match status" value="1"/>
</dbReference>
<gene>
    <name evidence="9" type="ORF">OHB29_24260</name>
</gene>
<comment type="similarity">
    <text evidence="7">Belongs to the radical SAM superfamily. Anaerobic sulfatase-maturating enzyme family.</text>
</comment>
<dbReference type="Pfam" id="PF04055">
    <property type="entry name" value="Radical_SAM"/>
    <property type="match status" value="1"/>
</dbReference>
<dbReference type="InterPro" id="IPR047207">
    <property type="entry name" value="SPASM_anSME"/>
</dbReference>
<dbReference type="InterPro" id="IPR034491">
    <property type="entry name" value="Anaerob_Ser_sulfatase-maturase"/>
</dbReference>
<keyword evidence="4" id="KW-0479">Metal-binding</keyword>
<proteinExistence type="inferred from homology"/>
<keyword evidence="5" id="KW-0408">Iron</keyword>
<protein>
    <submittedName>
        <fullName evidence="9">Anaerobic sulfatase maturase</fullName>
    </submittedName>
</protein>
<comment type="cofactor">
    <cofactor evidence="1">
        <name>[4Fe-4S] cluster</name>
        <dbReference type="ChEBI" id="CHEBI:49883"/>
    </cofactor>
</comment>
<evidence type="ECO:0000256" key="5">
    <source>
        <dbReference type="ARBA" id="ARBA00023004"/>
    </source>
</evidence>
<evidence type="ECO:0000313" key="10">
    <source>
        <dbReference type="Proteomes" id="UP001341259"/>
    </source>
</evidence>
<dbReference type="SUPFAM" id="SSF102114">
    <property type="entry name" value="Radical SAM enzymes"/>
    <property type="match status" value="1"/>
</dbReference>
<dbReference type="InterPro" id="IPR007197">
    <property type="entry name" value="rSAM"/>
</dbReference>
<dbReference type="InterPro" id="IPR023885">
    <property type="entry name" value="4Fe4S-binding_SPASM_dom"/>
</dbReference>
<evidence type="ECO:0000256" key="3">
    <source>
        <dbReference type="ARBA" id="ARBA00022691"/>
    </source>
</evidence>
<keyword evidence="6" id="KW-0411">Iron-sulfur</keyword>
<sequence length="456" mass="51657">MSTVELPDPTVRRRPFHLLAKPAGAICNLDCTYCFFLSKELLYEGSRFRMADELLDAYIRQLIEAHGPAPEVTVAWQGGEPTLMGLDFFRRSLEYERRYARPGQRIVNTIQTNGTLIDAEWARFFRDNDFLVGLSVDGPRELHDAYRVDKGGKPSFDRVMRGLHHLREHGVQWNALTTLHDANAAHGREIYAFLRDHCGAEHMQFIPIVERAAAHDLPLANDGWGTRATERPLYRQEGDCVTDRSATGQQYGRFLIDVFEDWVRQDVGRVYVQMFDVALANWYGEPPSLCVHSRTCGSALALEHNGDLYSCDHFVEPEHLLGNIGDRHMLDLVDSRQQRKFGQDKYDTLPRYCLDCDVRFACHGGCPKDRFDSTPDGEPGLNHLCAGFKAFFHHVDHPMRTMAGLLRQGQAPALIMRQYADADAHRPHNAPCPCEGGRKWARCHGRPAATSATSQP</sequence>
<evidence type="ECO:0000256" key="7">
    <source>
        <dbReference type="ARBA" id="ARBA00023601"/>
    </source>
</evidence>
<dbReference type="Gene3D" id="3.20.20.70">
    <property type="entry name" value="Aldolase class I"/>
    <property type="match status" value="1"/>
</dbReference>
<dbReference type="PANTHER" id="PTHR43273">
    <property type="entry name" value="ANAEROBIC SULFATASE-MATURATING ENZYME HOMOLOG ASLB-RELATED"/>
    <property type="match status" value="1"/>
</dbReference>
<dbReference type="InterPro" id="IPR013785">
    <property type="entry name" value="Aldolase_TIM"/>
</dbReference>
<keyword evidence="2" id="KW-0004">4Fe-4S</keyword>
<evidence type="ECO:0000256" key="6">
    <source>
        <dbReference type="ARBA" id="ARBA00023014"/>
    </source>
</evidence>
<dbReference type="SFLD" id="SFLDG01072">
    <property type="entry name" value="dehydrogenase_like"/>
    <property type="match status" value="1"/>
</dbReference>
<evidence type="ECO:0000256" key="4">
    <source>
        <dbReference type="ARBA" id="ARBA00022723"/>
    </source>
</evidence>
<dbReference type="SFLD" id="SFLDG01384">
    <property type="entry name" value="thioether_bond_formation_requi"/>
    <property type="match status" value="1"/>
</dbReference>
<keyword evidence="3" id="KW-0949">S-adenosyl-L-methionine</keyword>
<evidence type="ECO:0000313" key="9">
    <source>
        <dbReference type="EMBL" id="WUG95877.1"/>
    </source>
</evidence>
<keyword evidence="10" id="KW-1185">Reference proteome</keyword>
<dbReference type="CDD" id="cd21120">
    <property type="entry name" value="SPASM_anSME"/>
    <property type="match status" value="1"/>
</dbReference>
<dbReference type="CDD" id="cd01335">
    <property type="entry name" value="Radical_SAM"/>
    <property type="match status" value="1"/>
</dbReference>
<evidence type="ECO:0000256" key="2">
    <source>
        <dbReference type="ARBA" id="ARBA00022485"/>
    </source>
</evidence>
<dbReference type="EMBL" id="CP107906">
    <property type="protein sequence ID" value="WUG95877.1"/>
    <property type="molecule type" value="Genomic_DNA"/>
</dbReference>
<dbReference type="NCBIfam" id="TIGR03942">
    <property type="entry name" value="sulfatase_rSAM"/>
    <property type="match status" value="1"/>
</dbReference>
<dbReference type="SFLD" id="SFLDS00029">
    <property type="entry name" value="Radical_SAM"/>
    <property type="match status" value="1"/>
</dbReference>
<dbReference type="InterPro" id="IPR023867">
    <property type="entry name" value="Sulphatase_maturase_rSAM"/>
</dbReference>